<dbReference type="InterPro" id="IPR036249">
    <property type="entry name" value="Thioredoxin-like_sf"/>
</dbReference>
<gene>
    <name evidence="4" type="ORF">WHR41_04428</name>
</gene>
<evidence type="ECO:0000313" key="5">
    <source>
        <dbReference type="Proteomes" id="UP000803884"/>
    </source>
</evidence>
<dbReference type="PANTHER" id="PTHR43968:SF13">
    <property type="entry name" value="GLUTATHIONE TRANSFERASE OMEGA-1"/>
    <property type="match status" value="1"/>
</dbReference>
<dbReference type="RefSeq" id="XP_069230277.1">
    <property type="nucleotide sequence ID" value="XM_069373034.1"/>
</dbReference>
<dbReference type="Pfam" id="PF13409">
    <property type="entry name" value="GST_N_2"/>
    <property type="match status" value="1"/>
</dbReference>
<dbReference type="InterPro" id="IPR005442">
    <property type="entry name" value="GST_omega"/>
</dbReference>
<dbReference type="PANTHER" id="PTHR43968">
    <property type="match status" value="1"/>
</dbReference>
<proteinExistence type="predicted"/>
<dbReference type="Gene3D" id="3.40.30.10">
    <property type="entry name" value="Glutaredoxin"/>
    <property type="match status" value="1"/>
</dbReference>
<reference evidence="4 5" key="1">
    <citation type="journal article" date="2020" name="Microbiol. Resour. Announc.">
        <title>Draft Genome Sequence of a Cladosporium Species Isolated from the Mesophotic Ascidian Didemnum maculosum.</title>
        <authorList>
            <person name="Gioti A."/>
            <person name="Siaperas R."/>
            <person name="Nikolaivits E."/>
            <person name="Le Goff G."/>
            <person name="Ouazzani J."/>
            <person name="Kotoulas G."/>
            <person name="Topakas E."/>
        </authorList>
    </citation>
    <scope>NUCLEOTIDE SEQUENCE [LARGE SCALE GENOMIC DNA]</scope>
    <source>
        <strain evidence="4 5">TM138-S3</strain>
    </source>
</reference>
<dbReference type="SFLD" id="SFLDS00019">
    <property type="entry name" value="Glutathione_Transferase_(cytos"/>
    <property type="match status" value="1"/>
</dbReference>
<dbReference type="SUPFAM" id="SSF47616">
    <property type="entry name" value="GST C-terminal domain-like"/>
    <property type="match status" value="1"/>
</dbReference>
<dbReference type="PROSITE" id="PS50405">
    <property type="entry name" value="GST_CTER"/>
    <property type="match status" value="1"/>
</dbReference>
<name>A0AB34KPY4_9PEZI</name>
<feature type="domain" description="GST N-terminal" evidence="2">
    <location>
        <begin position="28"/>
        <end position="111"/>
    </location>
</feature>
<evidence type="ECO:0000259" key="2">
    <source>
        <dbReference type="PROSITE" id="PS50404"/>
    </source>
</evidence>
<dbReference type="InterPro" id="IPR036282">
    <property type="entry name" value="Glutathione-S-Trfase_C_sf"/>
</dbReference>
<dbReference type="PRINTS" id="PR01625">
    <property type="entry name" value="GSTRNSFRASEO"/>
</dbReference>
<sequence length="275" mass="31304">MGTHPDSNLHPVATGPAKAIVDAHQAEQPLKLYSGWFCPFVQRIWSILEHKRIPYQYIEINPYNKDPSFLALNPRGLVPTLEVQSRDGHPKPLYESTVLAEFLDEAYPNTGPRLLPEDPYERARARIWVGFCTSRLVPAWHRFLQFQPTSDREGLEKVRGEFVGVLREFAAELPAGGKGPFFHGAQPGMVDFVVAPWVVRLWVFEHFKGGLEIPREGEGGVWERFAAWKEAVEDLRSVRETLSEREYYLPIYQRYADDTAQSEMAKASRAGKAVP</sequence>
<dbReference type="SUPFAM" id="SSF52833">
    <property type="entry name" value="Thioredoxin-like"/>
    <property type="match status" value="1"/>
</dbReference>
<dbReference type="GeneID" id="96005872"/>
<dbReference type="GO" id="GO:0045174">
    <property type="term" value="F:glutathione dehydrogenase (ascorbate) activity"/>
    <property type="evidence" value="ECO:0007669"/>
    <property type="project" value="UniProtKB-ARBA"/>
</dbReference>
<organism evidence="4 5">
    <name type="scientific">Cladosporium halotolerans</name>
    <dbReference type="NCBI Taxonomy" id="1052096"/>
    <lineage>
        <taxon>Eukaryota</taxon>
        <taxon>Fungi</taxon>
        <taxon>Dikarya</taxon>
        <taxon>Ascomycota</taxon>
        <taxon>Pezizomycotina</taxon>
        <taxon>Dothideomycetes</taxon>
        <taxon>Dothideomycetidae</taxon>
        <taxon>Cladosporiales</taxon>
        <taxon>Cladosporiaceae</taxon>
        <taxon>Cladosporium</taxon>
    </lineage>
</organism>
<dbReference type="Pfam" id="PF13410">
    <property type="entry name" value="GST_C_2"/>
    <property type="match status" value="1"/>
</dbReference>
<dbReference type="GO" id="GO:0004364">
    <property type="term" value="F:glutathione transferase activity"/>
    <property type="evidence" value="ECO:0007669"/>
    <property type="project" value="InterPro"/>
</dbReference>
<dbReference type="InterPro" id="IPR050983">
    <property type="entry name" value="GST_Omega/HSP26"/>
</dbReference>
<protein>
    <submittedName>
        <fullName evidence="4">Uncharacterized protein</fullName>
    </submittedName>
</protein>
<dbReference type="AlphaFoldDB" id="A0AB34KPY4"/>
<evidence type="ECO:0000313" key="4">
    <source>
        <dbReference type="EMBL" id="KAL1587172.1"/>
    </source>
</evidence>
<dbReference type="Proteomes" id="UP000803884">
    <property type="component" value="Unassembled WGS sequence"/>
</dbReference>
<dbReference type="PROSITE" id="PS50404">
    <property type="entry name" value="GST_NTER"/>
    <property type="match status" value="1"/>
</dbReference>
<dbReference type="InterPro" id="IPR040079">
    <property type="entry name" value="Glutathione_S-Trfase"/>
</dbReference>
<evidence type="ECO:0000256" key="1">
    <source>
        <dbReference type="ARBA" id="ARBA00023002"/>
    </source>
</evidence>
<dbReference type="SFLD" id="SFLDG00358">
    <property type="entry name" value="Main_(cytGST)"/>
    <property type="match status" value="1"/>
</dbReference>
<comment type="caution">
    <text evidence="4">The sequence shown here is derived from an EMBL/GenBank/DDBJ whole genome shotgun (WGS) entry which is preliminary data.</text>
</comment>
<dbReference type="Gene3D" id="1.20.1050.10">
    <property type="match status" value="1"/>
</dbReference>
<accession>A0AB34KPY4</accession>
<dbReference type="CDD" id="cd00570">
    <property type="entry name" value="GST_N_family"/>
    <property type="match status" value="1"/>
</dbReference>
<dbReference type="InterPro" id="IPR010987">
    <property type="entry name" value="Glutathione-S-Trfase_C-like"/>
</dbReference>
<dbReference type="EMBL" id="JAAQHG020000011">
    <property type="protein sequence ID" value="KAL1587172.1"/>
    <property type="molecule type" value="Genomic_DNA"/>
</dbReference>
<feature type="domain" description="GST C-terminal" evidence="3">
    <location>
        <begin position="118"/>
        <end position="251"/>
    </location>
</feature>
<dbReference type="InterPro" id="IPR004045">
    <property type="entry name" value="Glutathione_S-Trfase_N"/>
</dbReference>
<keyword evidence="5" id="KW-1185">Reference proteome</keyword>
<evidence type="ECO:0000259" key="3">
    <source>
        <dbReference type="PROSITE" id="PS50405"/>
    </source>
</evidence>
<keyword evidence="1" id="KW-0560">Oxidoreductase</keyword>
<dbReference type="GO" id="GO:0005737">
    <property type="term" value="C:cytoplasm"/>
    <property type="evidence" value="ECO:0007669"/>
    <property type="project" value="InterPro"/>
</dbReference>